<dbReference type="AlphaFoldDB" id="A0A238XMV9"/>
<accession>A0A238XMV9</accession>
<dbReference type="SUPFAM" id="SSF54523">
    <property type="entry name" value="Pili subunits"/>
    <property type="match status" value="1"/>
</dbReference>
<organism evidence="3 4">
    <name type="scientific">Desulfurobacterium atlanticum</name>
    <dbReference type="NCBI Taxonomy" id="240169"/>
    <lineage>
        <taxon>Bacteria</taxon>
        <taxon>Pseudomonadati</taxon>
        <taxon>Aquificota</taxon>
        <taxon>Aquificia</taxon>
        <taxon>Desulfurobacteriales</taxon>
        <taxon>Desulfurobacteriaceae</taxon>
        <taxon>Desulfurobacterium</taxon>
    </lineage>
</organism>
<dbReference type="Pfam" id="PF07963">
    <property type="entry name" value="N_methyl"/>
    <property type="match status" value="1"/>
</dbReference>
<keyword evidence="4" id="KW-1185">Reference proteome</keyword>
<name>A0A238XMV9_9BACT</name>
<dbReference type="PANTHER" id="PTHR30093">
    <property type="entry name" value="GENERAL SECRETION PATHWAY PROTEIN G"/>
    <property type="match status" value="1"/>
</dbReference>
<keyword evidence="2" id="KW-0488">Methylation</keyword>
<evidence type="ECO:0000256" key="2">
    <source>
        <dbReference type="ARBA" id="ARBA00022481"/>
    </source>
</evidence>
<dbReference type="EMBL" id="FZOB01000001">
    <property type="protein sequence ID" value="SNR59694.1"/>
    <property type="molecule type" value="Genomic_DNA"/>
</dbReference>
<evidence type="ECO:0000256" key="1">
    <source>
        <dbReference type="ARBA" id="ARBA00005233"/>
    </source>
</evidence>
<dbReference type="Proteomes" id="UP000198405">
    <property type="component" value="Unassembled WGS sequence"/>
</dbReference>
<comment type="similarity">
    <text evidence="1">Belongs to the N-Me-Phe pilin family.</text>
</comment>
<protein>
    <submittedName>
        <fullName evidence="3">Type IV pilus assembly protein PilA</fullName>
    </submittedName>
</protein>
<evidence type="ECO:0000313" key="3">
    <source>
        <dbReference type="EMBL" id="SNR59694.1"/>
    </source>
</evidence>
<dbReference type="Gene3D" id="3.30.700.10">
    <property type="entry name" value="Glycoprotein, Type 4 Pilin"/>
    <property type="match status" value="1"/>
</dbReference>
<dbReference type="InterPro" id="IPR012902">
    <property type="entry name" value="N_methyl_site"/>
</dbReference>
<evidence type="ECO:0000313" key="4">
    <source>
        <dbReference type="Proteomes" id="UP000198405"/>
    </source>
</evidence>
<dbReference type="InterPro" id="IPR045584">
    <property type="entry name" value="Pilin-like"/>
</dbReference>
<dbReference type="NCBIfam" id="TIGR02532">
    <property type="entry name" value="IV_pilin_GFxxxE"/>
    <property type="match status" value="1"/>
</dbReference>
<proteinExistence type="inferred from homology"/>
<reference evidence="4" key="1">
    <citation type="submission" date="2017-06" db="EMBL/GenBank/DDBJ databases">
        <authorList>
            <person name="Varghese N."/>
            <person name="Submissions S."/>
        </authorList>
    </citation>
    <scope>NUCLEOTIDE SEQUENCE [LARGE SCALE GENOMIC DNA]</scope>
    <source>
        <strain evidence="4">DSM 15668</strain>
    </source>
</reference>
<gene>
    <name evidence="3" type="ORF">SAMN06265340_10184</name>
</gene>
<dbReference type="PANTHER" id="PTHR30093:SF34">
    <property type="entry name" value="PREPILIN PEPTIDASE-DEPENDENT PROTEIN D"/>
    <property type="match status" value="1"/>
</dbReference>
<dbReference type="RefSeq" id="WP_180706382.1">
    <property type="nucleotide sequence ID" value="NZ_FZOB01000001.1"/>
</dbReference>
<sequence length="115" mass="12185">MRKAFTLVELLIVVAIIAILAAVAIPQFTKYKKNAIASAVAGQISTCMSELAAAYAENNDVTWNCTIGENTTVTLSLDPDTGNISFNGNDQTSVTYKNTSVTCTITNNVVSCTTN</sequence>